<reference evidence="1 2" key="1">
    <citation type="submission" date="2023-07" db="EMBL/GenBank/DDBJ databases">
        <title>Sorghum-associated microbial communities from plants grown in Nebraska, USA.</title>
        <authorList>
            <person name="Schachtman D."/>
        </authorList>
    </citation>
    <scope>NUCLEOTIDE SEQUENCE [LARGE SCALE GENOMIC DNA]</scope>
    <source>
        <strain evidence="1 2">584</strain>
    </source>
</reference>
<comment type="caution">
    <text evidence="1">The sequence shown here is derived from an EMBL/GenBank/DDBJ whole genome shotgun (WGS) entry which is preliminary data.</text>
</comment>
<accession>A0ABU1JQS9</accession>
<gene>
    <name evidence="1" type="ORF">E9232_003509</name>
</gene>
<evidence type="ECO:0000313" key="2">
    <source>
        <dbReference type="Proteomes" id="UP001262410"/>
    </source>
</evidence>
<dbReference type="RefSeq" id="WP_309795853.1">
    <property type="nucleotide sequence ID" value="NZ_JAVDPW010000006.1"/>
</dbReference>
<evidence type="ECO:0000313" key="1">
    <source>
        <dbReference type="EMBL" id="MDR6290983.1"/>
    </source>
</evidence>
<protein>
    <recommendedName>
        <fullName evidence="3">Flagellar protein FliT</fullName>
    </recommendedName>
</protein>
<name>A0ABU1JQS9_9PROT</name>
<sequence length="120" mass="13431">MVDTARIDPPIRFQRSDGSDAAIDAAGDLIAWLDALYDAILDPKRSERQSAGDSRAHHLQEIEDLLMRLEDEIDAGAASISEDLRIRAIRLIGGYRDLDMTLGRPPLHLRQPRGPRRHIA</sequence>
<proteinExistence type="predicted"/>
<organism evidence="1 2">
    <name type="scientific">Inquilinus ginsengisoli</name>
    <dbReference type="NCBI Taxonomy" id="363840"/>
    <lineage>
        <taxon>Bacteria</taxon>
        <taxon>Pseudomonadati</taxon>
        <taxon>Pseudomonadota</taxon>
        <taxon>Alphaproteobacteria</taxon>
        <taxon>Rhodospirillales</taxon>
        <taxon>Rhodospirillaceae</taxon>
        <taxon>Inquilinus</taxon>
    </lineage>
</organism>
<dbReference type="EMBL" id="JAVDPW010000006">
    <property type="protein sequence ID" value="MDR6290983.1"/>
    <property type="molecule type" value="Genomic_DNA"/>
</dbReference>
<keyword evidence="2" id="KW-1185">Reference proteome</keyword>
<evidence type="ECO:0008006" key="3">
    <source>
        <dbReference type="Google" id="ProtNLM"/>
    </source>
</evidence>
<dbReference type="Proteomes" id="UP001262410">
    <property type="component" value="Unassembled WGS sequence"/>
</dbReference>